<dbReference type="GO" id="GO:0004341">
    <property type="term" value="F:gluconolactonase activity"/>
    <property type="evidence" value="ECO:0007669"/>
    <property type="project" value="TreeGrafter"/>
</dbReference>
<dbReference type="RefSeq" id="WP_095698290.1">
    <property type="nucleotide sequence ID" value="NZ_CP016782.1"/>
</dbReference>
<accession>A0A249LGD7</accession>
<evidence type="ECO:0000256" key="3">
    <source>
        <dbReference type="PIRSR" id="PIRSR605511-2"/>
    </source>
</evidence>
<dbReference type="PRINTS" id="PR01790">
    <property type="entry name" value="SMP30FAMILY"/>
</dbReference>
<comment type="cofactor">
    <cofactor evidence="3">
        <name>Zn(2+)</name>
        <dbReference type="ChEBI" id="CHEBI:29105"/>
    </cofactor>
    <text evidence="3">Binds 1 divalent metal cation per subunit.</text>
</comment>
<protein>
    <submittedName>
        <fullName evidence="5">Gluconolactonase</fullName>
    </submittedName>
</protein>
<feature type="binding site" evidence="3">
    <location>
        <position position="95"/>
    </location>
    <ligand>
        <name>substrate</name>
    </ligand>
</feature>
<evidence type="ECO:0000256" key="2">
    <source>
        <dbReference type="PIRSR" id="PIRSR605511-1"/>
    </source>
</evidence>
<dbReference type="AlphaFoldDB" id="A0A249LGD7"/>
<dbReference type="Gene3D" id="2.120.10.30">
    <property type="entry name" value="TolB, C-terminal domain"/>
    <property type="match status" value="1"/>
</dbReference>
<feature type="binding site" evidence="3">
    <location>
        <position position="15"/>
    </location>
    <ligand>
        <name>a divalent metal cation</name>
        <dbReference type="ChEBI" id="CHEBI:60240"/>
    </ligand>
</feature>
<reference evidence="5 6" key="1">
    <citation type="submission" date="2016-07" db="EMBL/GenBank/DDBJ databases">
        <title>High microdiversification within the ubiquitous acI lineage of Actinobacteria.</title>
        <authorList>
            <person name="Neuenschwander S.M."/>
            <person name="Salcher M."/>
            <person name="Ghai R."/>
            <person name="Pernthaler J."/>
        </authorList>
    </citation>
    <scope>NUCLEOTIDE SEQUENCE [LARGE SCALE GENOMIC DNA]</scope>
    <source>
        <strain evidence="5">MMS-VB-114</strain>
    </source>
</reference>
<dbReference type="OrthoDB" id="2633250at2"/>
<gene>
    <name evidence="5" type="ORF">PHILAsVB114_05025</name>
</gene>
<evidence type="ECO:0000256" key="1">
    <source>
        <dbReference type="ARBA" id="ARBA00008853"/>
    </source>
</evidence>
<dbReference type="EMBL" id="CP016782">
    <property type="protein sequence ID" value="ASY27986.1"/>
    <property type="molecule type" value="Genomic_DNA"/>
</dbReference>
<keyword evidence="3" id="KW-0862">Zinc</keyword>
<sequence>MNIRAISEVVSDLGEGPIWSPQTNCVTWTDITQNIFHTADIETGATQSFSAPSMVGAIAHTRGGDYVAANQEGFAFVGIDGKFSQLHSFLADDMRMNDGKVDPVGRFWAGSLALSFEAERGSLYVLEKDGSYRSVLDKCTLSNGMGWSPDAHYFYYIDSIPGVLKRFDFDSVQGRISNPIELITFDTSKGIPDGMSVSSDGKIVVALWDGGRVEIYEPDGTKATEIELGVSRPTSCTFGGTDGNVLIVTSASQGIDRSKEGLAGKILAVTGTGLSGLPAHRYG</sequence>
<feature type="active site" description="Proton donor/acceptor" evidence="2">
    <location>
        <position position="193"/>
    </location>
</feature>
<feature type="binding site" evidence="3">
    <location>
        <position position="143"/>
    </location>
    <ligand>
        <name>a divalent metal cation</name>
        <dbReference type="ChEBI" id="CHEBI:60240"/>
    </ligand>
</feature>
<dbReference type="InterPro" id="IPR011042">
    <property type="entry name" value="6-blade_b-propeller_TolB-like"/>
</dbReference>
<dbReference type="KEGG" id="plim:PHILAsVB114_05025"/>
<dbReference type="Proteomes" id="UP000217221">
    <property type="component" value="Chromosome"/>
</dbReference>
<dbReference type="InterPro" id="IPR005511">
    <property type="entry name" value="SMP-30"/>
</dbReference>
<proteinExistence type="inferred from homology"/>
<dbReference type="GO" id="GO:0019853">
    <property type="term" value="P:L-ascorbic acid biosynthetic process"/>
    <property type="evidence" value="ECO:0007669"/>
    <property type="project" value="TreeGrafter"/>
</dbReference>
<feature type="domain" description="SMP-30/Gluconolactonase/LRE-like region" evidence="4">
    <location>
        <begin position="13"/>
        <end position="251"/>
    </location>
</feature>
<dbReference type="Pfam" id="PF08450">
    <property type="entry name" value="SGL"/>
    <property type="match status" value="1"/>
</dbReference>
<dbReference type="InterPro" id="IPR013658">
    <property type="entry name" value="SGL"/>
</dbReference>
<feature type="binding site" evidence="3">
    <location>
        <position position="193"/>
    </location>
    <ligand>
        <name>a divalent metal cation</name>
        <dbReference type="ChEBI" id="CHEBI:60240"/>
    </ligand>
</feature>
<comment type="similarity">
    <text evidence="1">Belongs to the SMP-30/CGR1 family.</text>
</comment>
<dbReference type="GO" id="GO:0005509">
    <property type="term" value="F:calcium ion binding"/>
    <property type="evidence" value="ECO:0007669"/>
    <property type="project" value="TreeGrafter"/>
</dbReference>
<organism evidence="5 6">
    <name type="scientific">Candidatus Planktophila limnetica</name>
    <dbReference type="NCBI Taxonomy" id="573600"/>
    <lineage>
        <taxon>Bacteria</taxon>
        <taxon>Bacillati</taxon>
        <taxon>Actinomycetota</taxon>
        <taxon>Actinomycetes</taxon>
        <taxon>Candidatus Nanopelagicales</taxon>
        <taxon>Candidatus Nanopelagicaceae</taxon>
        <taxon>Candidatus Planktophila</taxon>
    </lineage>
</organism>
<dbReference type="PANTHER" id="PTHR10907:SF47">
    <property type="entry name" value="REGUCALCIN"/>
    <property type="match status" value="1"/>
</dbReference>
<keyword evidence="3" id="KW-0479">Metal-binding</keyword>
<evidence type="ECO:0000313" key="6">
    <source>
        <dbReference type="Proteomes" id="UP000217221"/>
    </source>
</evidence>
<evidence type="ECO:0000313" key="5">
    <source>
        <dbReference type="EMBL" id="ASY27986.1"/>
    </source>
</evidence>
<keyword evidence="6" id="KW-1185">Reference proteome</keyword>
<dbReference type="SUPFAM" id="SSF63829">
    <property type="entry name" value="Calcium-dependent phosphotriesterase"/>
    <property type="match status" value="1"/>
</dbReference>
<name>A0A249LGD7_9ACTN</name>
<evidence type="ECO:0000259" key="4">
    <source>
        <dbReference type="Pfam" id="PF08450"/>
    </source>
</evidence>
<dbReference type="PANTHER" id="PTHR10907">
    <property type="entry name" value="REGUCALCIN"/>
    <property type="match status" value="1"/>
</dbReference>
<feature type="binding site" evidence="3">
    <location>
        <position position="97"/>
    </location>
    <ligand>
        <name>substrate</name>
    </ligand>
</feature>